<reference evidence="3 4" key="1">
    <citation type="submission" date="2012-08" db="EMBL/GenBank/DDBJ databases">
        <title>Oryza genome evolution.</title>
        <authorList>
            <person name="Wing R.A."/>
        </authorList>
    </citation>
    <scope>NUCLEOTIDE SEQUENCE</scope>
</reference>
<reference evidence="3" key="3">
    <citation type="submission" date="2015-04" db="UniProtKB">
        <authorList>
            <consortium name="EnsemblPlants"/>
        </authorList>
    </citation>
    <scope>IDENTIFICATION</scope>
</reference>
<dbReference type="PANTHER" id="PTHR35832:SF6">
    <property type="entry name" value="EXPRESSED PROTEIN"/>
    <property type="match status" value="1"/>
</dbReference>
<feature type="domain" description="MCAfunc" evidence="2">
    <location>
        <begin position="251"/>
        <end position="364"/>
    </location>
</feature>
<dbReference type="EnsemblPlants" id="LPERR11G18960.1">
    <property type="protein sequence ID" value="LPERR11G18960.1"/>
    <property type="gene ID" value="LPERR11G18960"/>
</dbReference>
<dbReference type="Pfam" id="PF19584">
    <property type="entry name" value="MCAfunc"/>
    <property type="match status" value="1"/>
</dbReference>
<organism evidence="3 4">
    <name type="scientific">Leersia perrieri</name>
    <dbReference type="NCBI Taxonomy" id="77586"/>
    <lineage>
        <taxon>Eukaryota</taxon>
        <taxon>Viridiplantae</taxon>
        <taxon>Streptophyta</taxon>
        <taxon>Embryophyta</taxon>
        <taxon>Tracheophyta</taxon>
        <taxon>Spermatophyta</taxon>
        <taxon>Magnoliopsida</taxon>
        <taxon>Liliopsida</taxon>
        <taxon>Poales</taxon>
        <taxon>Poaceae</taxon>
        <taxon>BOP clade</taxon>
        <taxon>Oryzoideae</taxon>
        <taxon>Oryzeae</taxon>
        <taxon>Oryzinae</taxon>
        <taxon>Leersia</taxon>
    </lineage>
</organism>
<dbReference type="Gramene" id="LPERR11G18960.1">
    <property type="protein sequence ID" value="LPERR11G18960.1"/>
    <property type="gene ID" value="LPERR11G18960"/>
</dbReference>
<dbReference type="Proteomes" id="UP000032180">
    <property type="component" value="Chromosome 11"/>
</dbReference>
<protein>
    <recommendedName>
        <fullName evidence="2">MCAfunc domain-containing protein</fullName>
    </recommendedName>
</protein>
<evidence type="ECO:0000259" key="2">
    <source>
        <dbReference type="Pfam" id="PF19584"/>
    </source>
</evidence>
<evidence type="ECO:0000313" key="3">
    <source>
        <dbReference type="EnsemblPlants" id="LPERR11G18960.1"/>
    </source>
</evidence>
<dbReference type="InterPro" id="IPR059179">
    <property type="entry name" value="MLKL-like_MCAfunc"/>
</dbReference>
<evidence type="ECO:0000313" key="4">
    <source>
        <dbReference type="Proteomes" id="UP000032180"/>
    </source>
</evidence>
<dbReference type="STRING" id="77586.A0A0D9XV78"/>
<proteinExistence type="predicted"/>
<name>A0A0D9XV78_9ORYZ</name>
<dbReference type="Gene3D" id="1.20.930.20">
    <property type="entry name" value="Adaptor protein Cbl, N-terminal domain"/>
    <property type="match status" value="2"/>
</dbReference>
<dbReference type="HOGENOM" id="CLU_553625_0_0_1"/>
<keyword evidence="4" id="KW-1185">Reference proteome</keyword>
<sequence>MEAGLSMVNSVVTIVKLANDIAGAVKTVRQNKKSCEKFAERVADIGEILKELGDASSPSTVAAAATKRLVIRLEKALGRALLLVRSCQNLVAGGCLADEINEVNVEIDRCLLDIGVASLVLVSRIDRKVNAAAGDVFQTPPQCSHGHDDDEEKNGVLVCYGGEQSGKYKTAAGDGEVTTVVGVPPPPPYHGHGCYYLHCHCTHGHYCQFAGGGHGHYLSTSYPCYYSDSNVDALSMVSNVTTVIKLSIDITMAVKKVSRNKKSCEKLAERVAVIGETLKKLETSSPSTAAAAATERLVIRLEKALRRALPIVQSCQASSRIYSMVAGGWQADQLDEVNVEIDRCLLDLSLSTLALVTDIDRKLNAEVVDDDGSKFQTAPPSPTRCIHGHDDDDTDDEMASAAADGDVADDEKNGEQDNGKTKMDDDVAIAGEVVTAVGVPAVWRQYYYQPPPPCNGYHQLHCHCTHGHCHCTAGAGYDYYMFSDDNPHSCTIM</sequence>
<dbReference type="PANTHER" id="PTHR35832">
    <property type="entry name" value="OS12G0248400 PROTEIN-RELATED"/>
    <property type="match status" value="1"/>
</dbReference>
<dbReference type="eggNOG" id="ENOG502R4BE">
    <property type="taxonomic scope" value="Eukaryota"/>
</dbReference>
<evidence type="ECO:0000256" key="1">
    <source>
        <dbReference type="SAM" id="MobiDB-lite"/>
    </source>
</evidence>
<feature type="compositionally biased region" description="Basic and acidic residues" evidence="1">
    <location>
        <begin position="410"/>
        <end position="422"/>
    </location>
</feature>
<dbReference type="GO" id="GO:0007166">
    <property type="term" value="P:cell surface receptor signaling pathway"/>
    <property type="evidence" value="ECO:0007669"/>
    <property type="project" value="InterPro"/>
</dbReference>
<dbReference type="CDD" id="cd21037">
    <property type="entry name" value="MLKL_NTD"/>
    <property type="match status" value="2"/>
</dbReference>
<accession>A0A0D9XV78</accession>
<reference evidence="4" key="2">
    <citation type="submission" date="2013-12" db="EMBL/GenBank/DDBJ databases">
        <authorList>
            <person name="Yu Y."/>
            <person name="Lee S."/>
            <person name="de Baynast K."/>
            <person name="Wissotski M."/>
            <person name="Liu L."/>
            <person name="Talag J."/>
            <person name="Goicoechea J."/>
            <person name="Angelova A."/>
            <person name="Jetty R."/>
            <person name="Kudrna D."/>
            <person name="Golser W."/>
            <person name="Rivera L."/>
            <person name="Zhang J."/>
            <person name="Wing R."/>
        </authorList>
    </citation>
    <scope>NUCLEOTIDE SEQUENCE</scope>
</reference>
<dbReference type="InterPro" id="IPR036537">
    <property type="entry name" value="Adaptor_Cbl_N_dom_sf"/>
</dbReference>
<dbReference type="InterPro" id="IPR045766">
    <property type="entry name" value="MCAfunc"/>
</dbReference>
<feature type="region of interest" description="Disordered" evidence="1">
    <location>
        <begin position="371"/>
        <end position="422"/>
    </location>
</feature>
<dbReference type="AlphaFoldDB" id="A0A0D9XV78"/>